<evidence type="ECO:0000313" key="1">
    <source>
        <dbReference type="EMBL" id="TRL38005.1"/>
    </source>
</evidence>
<keyword evidence="2" id="KW-1185">Reference proteome</keyword>
<accession>A0A549T818</accession>
<organism evidence="1 2">
    <name type="scientific">Rhizobium straminoryzae</name>
    <dbReference type="NCBI Taxonomy" id="1387186"/>
    <lineage>
        <taxon>Bacteria</taxon>
        <taxon>Pseudomonadati</taxon>
        <taxon>Pseudomonadota</taxon>
        <taxon>Alphaproteobacteria</taxon>
        <taxon>Hyphomicrobiales</taxon>
        <taxon>Rhizobiaceae</taxon>
        <taxon>Rhizobium/Agrobacterium group</taxon>
        <taxon>Rhizobium</taxon>
    </lineage>
</organism>
<dbReference type="RefSeq" id="WP_143125717.1">
    <property type="nucleotide sequence ID" value="NZ_VJMG01000036.1"/>
</dbReference>
<proteinExistence type="predicted"/>
<dbReference type="EMBL" id="VJMG01000036">
    <property type="protein sequence ID" value="TRL38005.1"/>
    <property type="molecule type" value="Genomic_DNA"/>
</dbReference>
<comment type="caution">
    <text evidence="1">The sequence shown here is derived from an EMBL/GenBank/DDBJ whole genome shotgun (WGS) entry which is preliminary data.</text>
</comment>
<dbReference type="Proteomes" id="UP000316801">
    <property type="component" value="Unassembled WGS sequence"/>
</dbReference>
<reference evidence="1 2" key="1">
    <citation type="submission" date="2019-07" db="EMBL/GenBank/DDBJ databases">
        <title>Ln-dependent methylotrophs.</title>
        <authorList>
            <person name="Tani A."/>
        </authorList>
    </citation>
    <scope>NUCLEOTIDE SEQUENCE [LARGE SCALE GENOMIC DNA]</scope>
    <source>
        <strain evidence="1 2">SM12</strain>
    </source>
</reference>
<dbReference type="InterPro" id="IPR027417">
    <property type="entry name" value="P-loop_NTPase"/>
</dbReference>
<evidence type="ECO:0008006" key="3">
    <source>
        <dbReference type="Google" id="ProtNLM"/>
    </source>
</evidence>
<gene>
    <name evidence="1" type="ORF">FNA46_13415</name>
</gene>
<name>A0A549T818_9HYPH</name>
<dbReference type="Gene3D" id="3.40.50.300">
    <property type="entry name" value="P-loop containing nucleotide triphosphate hydrolases"/>
    <property type="match status" value="1"/>
</dbReference>
<evidence type="ECO:0000313" key="2">
    <source>
        <dbReference type="Proteomes" id="UP000316801"/>
    </source>
</evidence>
<dbReference type="AlphaFoldDB" id="A0A549T818"/>
<protein>
    <recommendedName>
        <fullName evidence="3">NACHT domain-containing protein</fullName>
    </recommendedName>
</protein>
<dbReference type="SUPFAM" id="SSF52540">
    <property type="entry name" value="P-loop containing nucleoside triphosphate hydrolases"/>
    <property type="match status" value="1"/>
</dbReference>
<sequence>MDAIIKKKPGSALRDKVAAILSIVHRKVELEYPIGPTTADVYFIDQKSSKFQMKVAVECKDWAKSLNSTDLAEIEIKYYRAIDAGDINYLWIISNHELSQQPYDTLKKMKNVVHSTYQEFLSEIMNFSFLLEDNIASFKNDKSYKNFLHLNAIDREGTLEECTRKWIASEGRALLIYGGYGLGKTSFSLYLASTLSSEYQNGTFPRIPIRISLGKLFTKQDLMGLVCSVLTGSEGGASVGNFNYNLFLRMVEEGLFLIILDGFDEMRHAMSIAEFAFTFEKMAPLFEGNSKTIILGRPDSFFSEEEEERVFADLLSSIGSSDADLEKIQVSPLSEAQIISYLGNLCVDNSRSGFPKYEKREIDILSRPVQLWMYAKILKKYNNLPGELTRYRLYSEFIYEFVKREQSKPARMIDIGESSVGYSDPRSVFMQNVAWWVLVDKRENRFTPSELPRDLIPESLNIEGRSEGSLREALVGSVIERLAQYTEAVGTKGGAIYYFPHKSYLEFLVAGYFVQQTFSRERFAQFFRHANKDILSFVMDGPPEGASKIAQGIEFVRGPTLREFFRAASLHEDFDVSGAPQPLSRPTAPQIFALYERHLREGSDAQTIDDFIFEAFRTATKISTVYAVSLIASEHLNRQDRSALAKRLLVFAFNSLDQISLSKLYKEKRSDKINHISDESISSIRSIFISNCISVEALKIRISVNGVWAFAHDVGMRSFMVSDYDLDQSGCLSYEFGVDECAELGEVAKSVISKGDVARSSILVTGPLERYFGRI</sequence>